<dbReference type="Gene3D" id="2.60.120.460">
    <property type="entry name" value="YjbQ-like"/>
    <property type="match status" value="1"/>
</dbReference>
<evidence type="ECO:0000256" key="1">
    <source>
        <dbReference type="ARBA" id="ARBA00005534"/>
    </source>
</evidence>
<organism evidence="2 3">
    <name type="scientific">Anaerostipes rhamnosivorans</name>
    <dbReference type="NCBI Taxonomy" id="1229621"/>
    <lineage>
        <taxon>Bacteria</taxon>
        <taxon>Bacillati</taxon>
        <taxon>Bacillota</taxon>
        <taxon>Clostridia</taxon>
        <taxon>Lachnospirales</taxon>
        <taxon>Lachnospiraceae</taxon>
        <taxon>Anaerostipes</taxon>
    </lineage>
</organism>
<dbReference type="SUPFAM" id="SSF111038">
    <property type="entry name" value="YjbQ-like"/>
    <property type="match status" value="1"/>
</dbReference>
<name>A0A4P8I8T6_9FIRM</name>
<dbReference type="OrthoDB" id="9801725at2"/>
<accession>A0A4P8I8T6</accession>
<dbReference type="EMBL" id="CP040058">
    <property type="protein sequence ID" value="QCP33806.1"/>
    <property type="molecule type" value="Genomic_DNA"/>
</dbReference>
<protein>
    <submittedName>
        <fullName evidence="2">Uncharacterized protein</fullName>
    </submittedName>
</protein>
<dbReference type="Pfam" id="PF01894">
    <property type="entry name" value="YjbQ"/>
    <property type="match status" value="1"/>
</dbReference>
<dbReference type="InterPro" id="IPR035917">
    <property type="entry name" value="YjbQ-like_sf"/>
</dbReference>
<gene>
    <name evidence="2" type="ORF">AR1Y2_0352</name>
</gene>
<dbReference type="NCBIfam" id="TIGR00149">
    <property type="entry name" value="TIGR00149_YjbQ"/>
    <property type="match status" value="1"/>
</dbReference>
<evidence type="ECO:0000313" key="2">
    <source>
        <dbReference type="EMBL" id="QCP33806.1"/>
    </source>
</evidence>
<evidence type="ECO:0000313" key="3">
    <source>
        <dbReference type="Proteomes" id="UP000298653"/>
    </source>
</evidence>
<dbReference type="Proteomes" id="UP000298653">
    <property type="component" value="Chromosome"/>
</dbReference>
<dbReference type="AlphaFoldDB" id="A0A4P8I8T6"/>
<dbReference type="PANTHER" id="PTHR30615">
    <property type="entry name" value="UNCHARACTERIZED PROTEIN YJBQ-RELATED"/>
    <property type="match status" value="1"/>
</dbReference>
<dbReference type="InterPro" id="IPR001602">
    <property type="entry name" value="UPF0047_YjbQ-like"/>
</dbReference>
<dbReference type="RefSeq" id="WP_137327431.1">
    <property type="nucleotide sequence ID" value="NZ_CP040058.1"/>
</dbReference>
<dbReference type="PANTHER" id="PTHR30615:SF8">
    <property type="entry name" value="UPF0047 PROTEIN C4A8.02C"/>
    <property type="match status" value="1"/>
</dbReference>
<keyword evidence="3" id="KW-1185">Reference proteome</keyword>
<comment type="similarity">
    <text evidence="1">Belongs to the UPF0047 family.</text>
</comment>
<dbReference type="PIRSF" id="PIRSF004681">
    <property type="entry name" value="UCP004681"/>
    <property type="match status" value="1"/>
</dbReference>
<proteinExistence type="inferred from homology"/>
<reference evidence="2 3" key="1">
    <citation type="submission" date="2019-05" db="EMBL/GenBank/DDBJ databases">
        <title>Complete genome sequencing of Anaerostipes rhamnosivorans.</title>
        <authorList>
            <person name="Bui T.P.N."/>
            <person name="de Vos W.M."/>
        </authorList>
    </citation>
    <scope>NUCLEOTIDE SEQUENCE [LARGE SCALE GENOMIC DNA]</scope>
    <source>
        <strain evidence="2 3">1y2</strain>
    </source>
</reference>
<sequence length="136" mass="15599">MRHTFFEHHLERTRPEDMIKITSYLREDLLACGIKNGIAIIHSPHTTAGITINENADPDVVHDMLYGFGKIYPEQDSHYRHMEGNSHAHLKCSTVGPSQTVIISQGKPVLGIWQDLYFCEFDGPRNRSFYIKIVEC</sequence>
<dbReference type="KEGG" id="arf:AR1Y2_0352"/>